<protein>
    <submittedName>
        <fullName evidence="1">Uncharacterized protein</fullName>
    </submittedName>
</protein>
<reference evidence="1" key="1">
    <citation type="submission" date="2020-08" db="EMBL/GenBank/DDBJ databases">
        <title>Bridging the membrane lipid divide: bacteria of the FCB group superphylum have the potential to synthesize archaeal ether lipids.</title>
        <authorList>
            <person name="Villanueva L."/>
            <person name="von Meijenfeldt F.A.B."/>
            <person name="Westbye A.B."/>
            <person name="Yadav S."/>
            <person name="Hopmans E.C."/>
            <person name="Dutilh B.E."/>
            <person name="Sinninghe Damste J.S."/>
        </authorList>
    </citation>
    <scope>NUCLEOTIDE SEQUENCE</scope>
    <source>
        <strain evidence="1">NIOZ-UU159</strain>
    </source>
</reference>
<accession>A0A7S9SV04</accession>
<dbReference type="EMBL" id="MW030600">
    <property type="protein sequence ID" value="QPI16748.1"/>
    <property type="molecule type" value="Genomic_DNA"/>
</dbReference>
<name>A0A7S9SV04_9VIRU</name>
<evidence type="ECO:0000313" key="1">
    <source>
        <dbReference type="EMBL" id="QPI16748.1"/>
    </source>
</evidence>
<organism evidence="1">
    <name type="scientific">Virus NIOZ-UU159</name>
    <dbReference type="NCBI Taxonomy" id="2763270"/>
    <lineage>
        <taxon>Viruses</taxon>
    </lineage>
</organism>
<gene>
    <name evidence="1" type="ORF">NIOZUU159_00243</name>
</gene>
<sequence>MNTENFDKLLENKNIELMELYENKMSKNKKMTSDPSQIDFNSKQLYNRINAEFNKKFKSSKAYQKNCEKELQNPI</sequence>
<proteinExistence type="predicted"/>